<keyword evidence="3 6" id="KW-1133">Transmembrane helix</keyword>
<dbReference type="AlphaFoldDB" id="A0A225WGP8"/>
<organism evidence="7 8">
    <name type="scientific">Phytophthora megakarya</name>
    <dbReference type="NCBI Taxonomy" id="4795"/>
    <lineage>
        <taxon>Eukaryota</taxon>
        <taxon>Sar</taxon>
        <taxon>Stramenopiles</taxon>
        <taxon>Oomycota</taxon>
        <taxon>Peronosporomycetes</taxon>
        <taxon>Peronosporales</taxon>
        <taxon>Peronosporaceae</taxon>
        <taxon>Phytophthora</taxon>
    </lineage>
</organism>
<evidence type="ECO:0000256" key="6">
    <source>
        <dbReference type="SAM" id="Phobius"/>
    </source>
</evidence>
<evidence type="ECO:0000313" key="7">
    <source>
        <dbReference type="EMBL" id="OWZ16896.1"/>
    </source>
</evidence>
<evidence type="ECO:0000256" key="4">
    <source>
        <dbReference type="ARBA" id="ARBA00023136"/>
    </source>
</evidence>
<keyword evidence="8" id="KW-1185">Reference proteome</keyword>
<dbReference type="OrthoDB" id="167205at2759"/>
<reference evidence="8" key="1">
    <citation type="submission" date="2017-03" db="EMBL/GenBank/DDBJ databases">
        <title>Phytopthora megakarya and P. palmivora, two closely related causual agents of cacao black pod achieved similar genome size and gene model numbers by different mechanisms.</title>
        <authorList>
            <person name="Ali S."/>
            <person name="Shao J."/>
            <person name="Larry D.J."/>
            <person name="Kronmiller B."/>
            <person name="Shen D."/>
            <person name="Strem M.D."/>
            <person name="Melnick R.L."/>
            <person name="Guiltinan M.J."/>
            <person name="Tyler B.M."/>
            <person name="Meinhardt L.W."/>
            <person name="Bailey B.A."/>
        </authorList>
    </citation>
    <scope>NUCLEOTIDE SEQUENCE [LARGE SCALE GENOMIC DNA]</scope>
    <source>
        <strain evidence="8">zdho120</strain>
    </source>
</reference>
<evidence type="ECO:0000256" key="2">
    <source>
        <dbReference type="ARBA" id="ARBA00022692"/>
    </source>
</evidence>
<gene>
    <name evidence="7" type="ORF">PHMEG_0009243</name>
</gene>
<keyword evidence="2 6" id="KW-0812">Transmembrane</keyword>
<feature type="region of interest" description="Disordered" evidence="5">
    <location>
        <begin position="320"/>
        <end position="383"/>
    </location>
</feature>
<protein>
    <submittedName>
        <fullName evidence="7">Uncharacterized protein</fullName>
    </submittedName>
</protein>
<dbReference type="PANTHER" id="PTHR15549">
    <property type="entry name" value="PAIRED IMMUNOGLOBULIN-LIKE TYPE 2 RECEPTOR"/>
    <property type="match status" value="1"/>
</dbReference>
<comment type="caution">
    <text evidence="7">The sequence shown here is derived from an EMBL/GenBank/DDBJ whole genome shotgun (WGS) entry which is preliminary data.</text>
</comment>
<feature type="region of interest" description="Disordered" evidence="5">
    <location>
        <begin position="606"/>
        <end position="708"/>
    </location>
</feature>
<dbReference type="Proteomes" id="UP000198211">
    <property type="component" value="Unassembled WGS sequence"/>
</dbReference>
<evidence type="ECO:0000313" key="8">
    <source>
        <dbReference type="Proteomes" id="UP000198211"/>
    </source>
</evidence>
<dbReference type="PANTHER" id="PTHR15549:SF30">
    <property type="entry name" value="MID2 DOMAIN-CONTAINING PROTEIN"/>
    <property type="match status" value="1"/>
</dbReference>
<sequence>MDKKPAPIGPTVGALHSSPAHCALSLPSASVAMKVRRGNSSRLGQAADLLLASCALVSANTAPSLYDYKYDGTTTYCYWMDQGMQVSNFDFAYVLEEGTDSQCPLTISLQQATTGTILEGSTVEYAFTATLNLNDNVFNLTELQTTVPDPTTGLPMQVGHSNIHTCSRSTVCDIFRTGSNRKIADQETSNFTSAGTATFRQKVVYNSAGERNVFAHIILPPKDYLKESYHFITFLTTNVETSTTSAADSDSSGLSTGATVGMIIGGVAIVVAVILSVVFWRRKRRPGQDTDHFRNSGFGLPASYVASKSKSHLDWNAEPEARLTSNGSGWKDNYSAGDRSRGSRGPGLNASALAFNTDRLSRQNKTVSSSGSLHSSRGPGDSGMMYNNYDTPMQRSGNNFGGGSARDPFNYPDDSMYGDGESRIIEEDPNLEYGRTPDLETFGIGANGQGPSFESETSMGTSFEYNGDDGHYGQPPFNPLLSGYGRESDMSSMGETDDYNMYEQPPPRMRGDTLDAVLTAMPDDDGSENGDAPRPSSVSSIGTVDFTEDVPSVRGQKPVAFEPLDETLTLSGYAKNQTINPELVNSNRLANTNSSDNTEFVLHDSSVEFPTSKDNTDLASTTSSVDIDGKTNNTATSEFSASSNGDFSKPSSVSDYEGSSFSSDLEGSSYSSGLGGSSYGTDVTGSSYGTGLTGSSYGTDLTSGSYNTNLADSALDTAKVEPDLDSTQSTYDFDDKSFRASGSFATTTSDDDPTAGEGLRPRRISSADGESYEF</sequence>
<dbReference type="EMBL" id="NBNE01000850">
    <property type="protein sequence ID" value="OWZ16896.1"/>
    <property type="molecule type" value="Genomic_DNA"/>
</dbReference>
<feature type="compositionally biased region" description="Low complexity" evidence="5">
    <location>
        <begin position="684"/>
        <end position="706"/>
    </location>
</feature>
<name>A0A225WGP8_9STRA</name>
<accession>A0A225WGP8</accession>
<keyword evidence="4 6" id="KW-0472">Membrane</keyword>
<dbReference type="GO" id="GO:0016020">
    <property type="term" value="C:membrane"/>
    <property type="evidence" value="ECO:0007669"/>
    <property type="project" value="UniProtKB-SubCell"/>
</dbReference>
<evidence type="ECO:0000256" key="5">
    <source>
        <dbReference type="SAM" id="MobiDB-lite"/>
    </source>
</evidence>
<feature type="region of interest" description="Disordered" evidence="5">
    <location>
        <begin position="520"/>
        <end position="544"/>
    </location>
</feature>
<evidence type="ECO:0000256" key="1">
    <source>
        <dbReference type="ARBA" id="ARBA00004167"/>
    </source>
</evidence>
<dbReference type="CDD" id="cd21699">
    <property type="entry name" value="JMTM_APP_like"/>
    <property type="match status" value="1"/>
</dbReference>
<feature type="compositionally biased region" description="Low complexity" evidence="5">
    <location>
        <begin position="657"/>
        <end position="672"/>
    </location>
</feature>
<feature type="transmembrane region" description="Helical" evidence="6">
    <location>
        <begin position="260"/>
        <end position="280"/>
    </location>
</feature>
<dbReference type="GO" id="GO:0071944">
    <property type="term" value="C:cell periphery"/>
    <property type="evidence" value="ECO:0007669"/>
    <property type="project" value="UniProtKB-ARBA"/>
</dbReference>
<comment type="subcellular location">
    <subcellularLocation>
        <location evidence="1">Membrane</location>
        <topology evidence="1">Single-pass membrane protein</topology>
    </subcellularLocation>
</comment>
<dbReference type="InterPro" id="IPR051694">
    <property type="entry name" value="Immunoregulatory_rcpt-like"/>
</dbReference>
<feature type="compositionally biased region" description="Polar residues" evidence="5">
    <location>
        <begin position="608"/>
        <end position="654"/>
    </location>
</feature>
<evidence type="ECO:0000256" key="3">
    <source>
        <dbReference type="ARBA" id="ARBA00022989"/>
    </source>
</evidence>
<feature type="region of interest" description="Disordered" evidence="5">
    <location>
        <begin position="720"/>
        <end position="774"/>
    </location>
</feature>
<proteinExistence type="predicted"/>